<dbReference type="Gene3D" id="1.10.640.10">
    <property type="entry name" value="Haem peroxidase domain superfamily, animal type"/>
    <property type="match status" value="1"/>
</dbReference>
<keyword evidence="6" id="KW-0479">Metal-binding</keyword>
<dbReference type="OrthoDB" id="823504at2759"/>
<dbReference type="FunFam" id="1.10.640.10:FF:000003">
    <property type="entry name" value="chorion peroxidase"/>
    <property type="match status" value="1"/>
</dbReference>
<gene>
    <name evidence="9" type="primary">Pxdn</name>
    <name evidence="9" type="ORF">NPIL_249401</name>
</gene>
<dbReference type="GO" id="GO:0046872">
    <property type="term" value="F:metal ion binding"/>
    <property type="evidence" value="ECO:0007669"/>
    <property type="project" value="UniProtKB-KW"/>
</dbReference>
<evidence type="ECO:0000256" key="7">
    <source>
        <dbReference type="SAM" id="MobiDB-lite"/>
    </source>
</evidence>
<keyword evidence="5" id="KW-0325">Glycoprotein</keyword>
<evidence type="ECO:0000256" key="1">
    <source>
        <dbReference type="ARBA" id="ARBA00004613"/>
    </source>
</evidence>
<feature type="signal peptide" evidence="8">
    <location>
        <begin position="1"/>
        <end position="26"/>
    </location>
</feature>
<dbReference type="PRINTS" id="PR00457">
    <property type="entry name" value="ANPEROXIDASE"/>
</dbReference>
<keyword evidence="10" id="KW-1185">Reference proteome</keyword>
<keyword evidence="6" id="KW-0349">Heme</keyword>
<keyword evidence="4 8" id="KW-0732">Signal</keyword>
<dbReference type="EMBL" id="BMAW01000167">
    <property type="protein sequence ID" value="GFS67766.1"/>
    <property type="molecule type" value="Genomic_DNA"/>
</dbReference>
<dbReference type="GO" id="GO:0006979">
    <property type="term" value="P:response to oxidative stress"/>
    <property type="evidence" value="ECO:0007669"/>
    <property type="project" value="InterPro"/>
</dbReference>
<dbReference type="PANTHER" id="PTHR11475:SF4">
    <property type="entry name" value="CHORION PEROXIDASE"/>
    <property type="match status" value="1"/>
</dbReference>
<keyword evidence="3" id="KW-0560">Oxidoreductase</keyword>
<sequence>MYFRLKLFLLVVTLLLVFENLVPTSSDEIILENDLLGSTMKFKKKFPDKFGKDNDTDTKEKKYLNKKLDKAKDWLEEWKKAYDIDDYEVSLKKRVKAEEELLELLKSFQALTNRTLTQKDMLEIIQDTFEDNFTTGANFLSSPLKYNKKSFDKTWQDKKEKYVKTNEKNKEFWKPTKYDHNESIKTKNFLEEDSSDSPEASTNLLGSPFKYNKKALDKTWQEKKDLVKSKKDFNDKKWDKVDKGWKKIFPLGSSNPVSKEGTDENQQSAPDKADIQHGITKWDNVDKGWKKFSVLSDKTVKEMQEFLEAWETAEKKLKSEMSHEYEIQKEIGGNCTKISNRSVAAPSGCPFANFLQAPAVSQSAVNCALMAEQVRRELGKCIDISFMPKDCKPVWRTKCFSAYKYRKIDGTCNNQVHPTWGKSGTPFVRMVAPDYSDGVSSVRVSKSGEPLPNPRYLSHKLYSKNMKPDLNITLLLVTFGLLIDHDMVQTAINTNSIPCCDEKFDKYPENRPKECLQIDIPEGDPFYSSRNVKCLNFVRSIPVHGECGGRREQLNKATSFLDGSTIYGSTIDKTKTLRSFKNGQLRTQRINDTPYMASPEGIGVNCGTPSEPLKCFAAGDSRVNMLVALMAMHTLWYREHNRIAEELHKLNPQWSDETIFQEARKILIGELQHITYNEFLPLLLGEEAMNFFQLNIEPDEFYDGYDATINPSVFNVFGAAAFRFGHSLIKDMLNLVGPDNKTEGSVPLHETYFNAQLLYHNRLDSLLRGVTSQKINSVDSFISKEVREHLFQPPDKDFGHDLAAVGIQRGRDHGIPSYNKWRTVCGLSELKSWDDLESVMNSKRVKNLKEVYKVVDDIELIPGGLAENPVEGSLLGPTYTCLIGRQFKKTRKGDRFWYEMTDGVGTFTRDQLKEIYNSNIARIICDNSDKIQSIQKSTFTVMSAKNPVFKCEEIPGIDLSKWKAYY</sequence>
<dbReference type="AlphaFoldDB" id="A0A8X6J093"/>
<feature type="chain" id="PRO_5036451295" evidence="8">
    <location>
        <begin position="27"/>
        <end position="966"/>
    </location>
</feature>
<dbReference type="GO" id="GO:0005576">
    <property type="term" value="C:extracellular region"/>
    <property type="evidence" value="ECO:0007669"/>
    <property type="project" value="UniProtKB-SubCell"/>
</dbReference>
<proteinExistence type="predicted"/>
<evidence type="ECO:0000256" key="4">
    <source>
        <dbReference type="ARBA" id="ARBA00022729"/>
    </source>
</evidence>
<keyword evidence="3" id="KW-0575">Peroxidase</keyword>
<comment type="subcellular location">
    <subcellularLocation>
        <location evidence="1">Secreted</location>
    </subcellularLocation>
</comment>
<dbReference type="GO" id="GO:0020037">
    <property type="term" value="F:heme binding"/>
    <property type="evidence" value="ECO:0007669"/>
    <property type="project" value="InterPro"/>
</dbReference>
<dbReference type="InterPro" id="IPR037120">
    <property type="entry name" value="Haem_peroxidase_sf_animal"/>
</dbReference>
<dbReference type="InterPro" id="IPR019791">
    <property type="entry name" value="Haem_peroxidase_animal"/>
</dbReference>
<protein>
    <submittedName>
        <fullName evidence="9">Peroxidasin homolog</fullName>
    </submittedName>
</protein>
<dbReference type="SUPFAM" id="SSF48113">
    <property type="entry name" value="Heme-dependent peroxidases"/>
    <property type="match status" value="1"/>
</dbReference>
<accession>A0A8X6J093</accession>
<dbReference type="Pfam" id="PF03098">
    <property type="entry name" value="An_peroxidase"/>
    <property type="match status" value="1"/>
</dbReference>
<feature type="binding site" description="axial binding residue" evidence="6">
    <location>
        <position position="726"/>
    </location>
    <ligand>
        <name>heme b</name>
        <dbReference type="ChEBI" id="CHEBI:60344"/>
    </ligand>
    <ligandPart>
        <name>Fe</name>
        <dbReference type="ChEBI" id="CHEBI:18248"/>
    </ligandPart>
</feature>
<dbReference type="PANTHER" id="PTHR11475">
    <property type="entry name" value="OXIDASE/PEROXIDASE"/>
    <property type="match status" value="1"/>
</dbReference>
<dbReference type="Proteomes" id="UP000887013">
    <property type="component" value="Unassembled WGS sequence"/>
</dbReference>
<reference evidence="9" key="1">
    <citation type="submission" date="2020-08" db="EMBL/GenBank/DDBJ databases">
        <title>Multicomponent nature underlies the extraordinary mechanical properties of spider dragline silk.</title>
        <authorList>
            <person name="Kono N."/>
            <person name="Nakamura H."/>
            <person name="Mori M."/>
            <person name="Yoshida Y."/>
            <person name="Ohtoshi R."/>
            <person name="Malay A.D."/>
            <person name="Moran D.A.P."/>
            <person name="Tomita M."/>
            <person name="Numata K."/>
            <person name="Arakawa K."/>
        </authorList>
    </citation>
    <scope>NUCLEOTIDE SEQUENCE</scope>
</reference>
<comment type="caution">
    <text evidence="9">The sequence shown here is derived from an EMBL/GenBank/DDBJ whole genome shotgun (WGS) entry which is preliminary data.</text>
</comment>
<dbReference type="CDD" id="cd09823">
    <property type="entry name" value="peroxinectin_like"/>
    <property type="match status" value="1"/>
</dbReference>
<evidence type="ECO:0000256" key="3">
    <source>
        <dbReference type="ARBA" id="ARBA00022559"/>
    </source>
</evidence>
<dbReference type="InterPro" id="IPR010255">
    <property type="entry name" value="Haem_peroxidase_sf"/>
</dbReference>
<dbReference type="GO" id="GO:0004601">
    <property type="term" value="F:peroxidase activity"/>
    <property type="evidence" value="ECO:0007669"/>
    <property type="project" value="UniProtKB-KW"/>
</dbReference>
<evidence type="ECO:0000256" key="5">
    <source>
        <dbReference type="ARBA" id="ARBA00023180"/>
    </source>
</evidence>
<evidence type="ECO:0000256" key="8">
    <source>
        <dbReference type="SAM" id="SignalP"/>
    </source>
</evidence>
<name>A0A8X6J093_NEPPI</name>
<keyword evidence="6" id="KW-0408">Iron</keyword>
<dbReference type="PROSITE" id="PS50292">
    <property type="entry name" value="PEROXIDASE_3"/>
    <property type="match status" value="1"/>
</dbReference>
<evidence type="ECO:0000256" key="6">
    <source>
        <dbReference type="PIRSR" id="PIRSR619791-2"/>
    </source>
</evidence>
<keyword evidence="2" id="KW-0964">Secreted</keyword>
<evidence type="ECO:0000313" key="9">
    <source>
        <dbReference type="EMBL" id="GFS67766.1"/>
    </source>
</evidence>
<evidence type="ECO:0000256" key="2">
    <source>
        <dbReference type="ARBA" id="ARBA00022525"/>
    </source>
</evidence>
<feature type="region of interest" description="Disordered" evidence="7">
    <location>
        <begin position="252"/>
        <end position="273"/>
    </location>
</feature>
<evidence type="ECO:0000313" key="10">
    <source>
        <dbReference type="Proteomes" id="UP000887013"/>
    </source>
</evidence>
<organism evidence="9 10">
    <name type="scientific">Nephila pilipes</name>
    <name type="common">Giant wood spider</name>
    <name type="synonym">Nephila maculata</name>
    <dbReference type="NCBI Taxonomy" id="299642"/>
    <lineage>
        <taxon>Eukaryota</taxon>
        <taxon>Metazoa</taxon>
        <taxon>Ecdysozoa</taxon>
        <taxon>Arthropoda</taxon>
        <taxon>Chelicerata</taxon>
        <taxon>Arachnida</taxon>
        <taxon>Araneae</taxon>
        <taxon>Araneomorphae</taxon>
        <taxon>Entelegynae</taxon>
        <taxon>Araneoidea</taxon>
        <taxon>Nephilidae</taxon>
        <taxon>Nephila</taxon>
    </lineage>
</organism>